<keyword evidence="2" id="KW-1185">Reference proteome</keyword>
<accession>A0A9J6BS87</accession>
<organism evidence="1 2">
    <name type="scientific">Polypedilum vanderplanki</name>
    <name type="common">Sleeping chironomid midge</name>
    <dbReference type="NCBI Taxonomy" id="319348"/>
    <lineage>
        <taxon>Eukaryota</taxon>
        <taxon>Metazoa</taxon>
        <taxon>Ecdysozoa</taxon>
        <taxon>Arthropoda</taxon>
        <taxon>Hexapoda</taxon>
        <taxon>Insecta</taxon>
        <taxon>Pterygota</taxon>
        <taxon>Neoptera</taxon>
        <taxon>Endopterygota</taxon>
        <taxon>Diptera</taxon>
        <taxon>Nematocera</taxon>
        <taxon>Chironomoidea</taxon>
        <taxon>Chironomidae</taxon>
        <taxon>Chironominae</taxon>
        <taxon>Polypedilum</taxon>
        <taxon>Polypedilum</taxon>
    </lineage>
</organism>
<dbReference type="EMBL" id="JADBJN010000003">
    <property type="protein sequence ID" value="KAG5672485.1"/>
    <property type="molecule type" value="Genomic_DNA"/>
</dbReference>
<gene>
    <name evidence="1" type="ORF">PVAND_002612</name>
</gene>
<comment type="caution">
    <text evidence="1">The sequence shown here is derived from an EMBL/GenBank/DDBJ whole genome shotgun (WGS) entry which is preliminary data.</text>
</comment>
<reference evidence="1" key="1">
    <citation type="submission" date="2021-03" db="EMBL/GenBank/DDBJ databases">
        <title>Chromosome level genome of the anhydrobiotic midge Polypedilum vanderplanki.</title>
        <authorList>
            <person name="Yoshida Y."/>
            <person name="Kikawada T."/>
            <person name="Gusev O."/>
        </authorList>
    </citation>
    <scope>NUCLEOTIDE SEQUENCE</scope>
    <source>
        <strain evidence="1">NIAS01</strain>
        <tissue evidence="1">Whole body or cell culture</tissue>
    </source>
</reference>
<protein>
    <submittedName>
        <fullName evidence="1">Uncharacterized protein</fullName>
    </submittedName>
</protein>
<dbReference type="Proteomes" id="UP001107558">
    <property type="component" value="Chromosome 3"/>
</dbReference>
<proteinExistence type="predicted"/>
<name>A0A9J6BS87_POLVA</name>
<evidence type="ECO:0000313" key="2">
    <source>
        <dbReference type="Proteomes" id="UP001107558"/>
    </source>
</evidence>
<dbReference type="AlphaFoldDB" id="A0A9J6BS87"/>
<evidence type="ECO:0000313" key="1">
    <source>
        <dbReference type="EMBL" id="KAG5672485.1"/>
    </source>
</evidence>
<sequence>MLKTCLTREDKKIYFKLYKSYKVKLKQKIVLKLFPKIARNQINQGKFFLNFLFTFIQEFLQAAREYATKVSYYGDTENERKHLQDKELRRLIF</sequence>